<feature type="transmembrane region" description="Helical" evidence="6">
    <location>
        <begin position="43"/>
        <end position="69"/>
    </location>
</feature>
<dbReference type="GO" id="GO:0098542">
    <property type="term" value="P:defense response to other organism"/>
    <property type="evidence" value="ECO:0007669"/>
    <property type="project" value="InterPro"/>
</dbReference>
<evidence type="ECO:0000259" key="7">
    <source>
        <dbReference type="Pfam" id="PF03168"/>
    </source>
</evidence>
<feature type="compositionally biased region" description="Polar residues" evidence="5">
    <location>
        <begin position="1"/>
        <end position="10"/>
    </location>
</feature>
<organism evidence="8 9">
    <name type="scientific">Kalanchoe fedtschenkoi</name>
    <name type="common">Lavender scallops</name>
    <name type="synonym">South American air plant</name>
    <dbReference type="NCBI Taxonomy" id="63787"/>
    <lineage>
        <taxon>Eukaryota</taxon>
        <taxon>Viridiplantae</taxon>
        <taxon>Streptophyta</taxon>
        <taxon>Embryophyta</taxon>
        <taxon>Tracheophyta</taxon>
        <taxon>Spermatophyta</taxon>
        <taxon>Magnoliopsida</taxon>
        <taxon>eudicotyledons</taxon>
        <taxon>Gunneridae</taxon>
        <taxon>Pentapetalae</taxon>
        <taxon>Saxifragales</taxon>
        <taxon>Crassulaceae</taxon>
        <taxon>Kalanchoe</taxon>
    </lineage>
</organism>
<dbReference type="OMA" id="MSEKQSH"/>
<feature type="domain" description="Late embryogenesis abundant protein LEA-2 subgroup" evidence="7">
    <location>
        <begin position="101"/>
        <end position="202"/>
    </location>
</feature>
<dbReference type="Pfam" id="PF03168">
    <property type="entry name" value="LEA_2"/>
    <property type="match status" value="1"/>
</dbReference>
<dbReference type="InterPro" id="IPR044839">
    <property type="entry name" value="NDR1-like"/>
</dbReference>
<evidence type="ECO:0000256" key="4">
    <source>
        <dbReference type="ARBA" id="ARBA00023136"/>
    </source>
</evidence>
<keyword evidence="2 6" id="KW-0812">Transmembrane</keyword>
<dbReference type="PANTHER" id="PTHR31415:SF4">
    <property type="entry name" value="NDR1_HIN1-LIKE PROTEIN 3"/>
    <property type="match status" value="1"/>
</dbReference>
<evidence type="ECO:0000256" key="6">
    <source>
        <dbReference type="SAM" id="Phobius"/>
    </source>
</evidence>
<evidence type="ECO:0000256" key="1">
    <source>
        <dbReference type="ARBA" id="ARBA00004167"/>
    </source>
</evidence>
<dbReference type="GO" id="GO:0009506">
    <property type="term" value="C:plasmodesma"/>
    <property type="evidence" value="ECO:0007669"/>
    <property type="project" value="TreeGrafter"/>
</dbReference>
<dbReference type="InterPro" id="IPR004864">
    <property type="entry name" value="LEA_2"/>
</dbReference>
<dbReference type="Proteomes" id="UP000594263">
    <property type="component" value="Unplaced"/>
</dbReference>
<dbReference type="AlphaFoldDB" id="A0A7N0V3H0"/>
<protein>
    <recommendedName>
        <fullName evidence="7">Late embryogenesis abundant protein LEA-2 subgroup domain-containing protein</fullName>
    </recommendedName>
</protein>
<evidence type="ECO:0000256" key="5">
    <source>
        <dbReference type="SAM" id="MobiDB-lite"/>
    </source>
</evidence>
<proteinExistence type="predicted"/>
<feature type="region of interest" description="Disordered" evidence="5">
    <location>
        <begin position="1"/>
        <end position="30"/>
    </location>
</feature>
<evidence type="ECO:0000313" key="8">
    <source>
        <dbReference type="EnsemblPlants" id="Kaladp0096s0127.1.v1.1.CDS.1"/>
    </source>
</evidence>
<keyword evidence="4 6" id="KW-0472">Membrane</keyword>
<dbReference type="PANTHER" id="PTHR31415">
    <property type="entry name" value="OS05G0367900 PROTEIN"/>
    <property type="match status" value="1"/>
</dbReference>
<name>A0A7N0V3H0_KALFE</name>
<reference evidence="8" key="1">
    <citation type="submission" date="2021-01" db="UniProtKB">
        <authorList>
            <consortium name="EnsemblPlants"/>
        </authorList>
    </citation>
    <scope>IDENTIFICATION</scope>
</reference>
<dbReference type="EnsemblPlants" id="Kaladp0096s0127.1.v1.1">
    <property type="protein sequence ID" value="Kaladp0096s0127.1.v1.1.CDS.1"/>
    <property type="gene ID" value="Kaladp0096s0127.v1.1"/>
</dbReference>
<dbReference type="GO" id="GO:0005886">
    <property type="term" value="C:plasma membrane"/>
    <property type="evidence" value="ECO:0007669"/>
    <property type="project" value="TreeGrafter"/>
</dbReference>
<comment type="subcellular location">
    <subcellularLocation>
        <location evidence="1">Membrane</location>
        <topology evidence="1">Single-pass membrane protein</topology>
    </subcellularLocation>
</comment>
<keyword evidence="3 6" id="KW-1133">Transmembrane helix</keyword>
<evidence type="ECO:0000256" key="2">
    <source>
        <dbReference type="ARBA" id="ARBA00022692"/>
    </source>
</evidence>
<evidence type="ECO:0000313" key="9">
    <source>
        <dbReference type="Proteomes" id="UP000594263"/>
    </source>
</evidence>
<dbReference type="Gramene" id="Kaladp0096s0127.1.v1.1">
    <property type="protein sequence ID" value="Kaladp0096s0127.1.v1.1.CDS.1"/>
    <property type="gene ID" value="Kaladp0096s0127.v1.1"/>
</dbReference>
<evidence type="ECO:0000256" key="3">
    <source>
        <dbReference type="ARBA" id="ARBA00022989"/>
    </source>
</evidence>
<sequence>MADNKQQTHLNGAFYGPSIPPPNNTYHRPGGHRSSGRNCLCSLFCLLFKIIVALVIIIGLAILIFWLIFRPTNLKFHVTDATLTQFDLSNNTLRYNLALNLTARNPNRRVGVYYNKIDARAYYAGQRFGSVPLDAFYQGRKNTSVWRPVFQGQNLVLLSGADLNNFNAEKSTGVYSIDVRVHLRLRLKFGRLKTPTMTPKIKCDLKVPLSGSGLVSFQTTKCDLDM</sequence>
<keyword evidence="9" id="KW-1185">Reference proteome</keyword>
<accession>A0A7N0V3H0</accession>